<protein>
    <submittedName>
        <fullName evidence="14">Adenosine receptor A1-like</fullName>
    </submittedName>
</protein>
<feature type="transmembrane region" description="Helical" evidence="11">
    <location>
        <begin position="257"/>
        <end position="279"/>
    </location>
</feature>
<dbReference type="AlphaFoldDB" id="A0A6P8HVT1"/>
<evidence type="ECO:0000256" key="3">
    <source>
        <dbReference type="ARBA" id="ARBA00022692"/>
    </source>
</evidence>
<evidence type="ECO:0000256" key="2">
    <source>
        <dbReference type="ARBA" id="ARBA00022475"/>
    </source>
</evidence>
<evidence type="ECO:0000256" key="8">
    <source>
        <dbReference type="ARBA" id="ARBA00023180"/>
    </source>
</evidence>
<feature type="transmembrane region" description="Helical" evidence="11">
    <location>
        <begin position="160"/>
        <end position="184"/>
    </location>
</feature>
<comment type="subcellular location">
    <subcellularLocation>
        <location evidence="1">Cell membrane</location>
        <topology evidence="1">Multi-pass membrane protein</topology>
    </subcellularLocation>
</comment>
<gene>
    <name evidence="14" type="primary">LOC116293464</name>
</gene>
<dbReference type="KEGG" id="aten:116293464"/>
<dbReference type="PANTHER" id="PTHR24246">
    <property type="entry name" value="OLFACTORY RECEPTOR AND ADENOSINE RECEPTOR"/>
    <property type="match status" value="1"/>
</dbReference>
<comment type="similarity">
    <text evidence="10">Belongs to the G-protein coupled receptor 1 family.</text>
</comment>
<evidence type="ECO:0000256" key="1">
    <source>
        <dbReference type="ARBA" id="ARBA00004651"/>
    </source>
</evidence>
<feature type="transmembrane region" description="Helical" evidence="11">
    <location>
        <begin position="126"/>
        <end position="148"/>
    </location>
</feature>
<evidence type="ECO:0000313" key="13">
    <source>
        <dbReference type="Proteomes" id="UP000515163"/>
    </source>
</evidence>
<evidence type="ECO:0000256" key="7">
    <source>
        <dbReference type="ARBA" id="ARBA00023170"/>
    </source>
</evidence>
<dbReference type="CDD" id="cd00637">
    <property type="entry name" value="7tm_classA_rhodopsin-like"/>
    <property type="match status" value="1"/>
</dbReference>
<feature type="transmembrane region" description="Helical" evidence="11">
    <location>
        <begin position="47"/>
        <end position="73"/>
    </location>
</feature>
<reference evidence="14" key="1">
    <citation type="submission" date="2025-08" db="UniProtKB">
        <authorList>
            <consortium name="RefSeq"/>
        </authorList>
    </citation>
    <scope>IDENTIFICATION</scope>
    <source>
        <tissue evidence="14">Tentacle</tissue>
    </source>
</reference>
<dbReference type="PANTHER" id="PTHR24246:SF27">
    <property type="entry name" value="ADENOSINE RECEPTOR, ISOFORM A"/>
    <property type="match status" value="1"/>
</dbReference>
<dbReference type="GeneID" id="116293464"/>
<dbReference type="InterPro" id="IPR000276">
    <property type="entry name" value="GPCR_Rhodpsn"/>
</dbReference>
<dbReference type="SMART" id="SM01381">
    <property type="entry name" value="7TM_GPCR_Srsx"/>
    <property type="match status" value="1"/>
</dbReference>
<keyword evidence="4 11" id="KW-1133">Transmembrane helix</keyword>
<accession>A0A6P8HVT1</accession>
<evidence type="ECO:0000256" key="4">
    <source>
        <dbReference type="ARBA" id="ARBA00022989"/>
    </source>
</evidence>
<evidence type="ECO:0000313" key="14">
    <source>
        <dbReference type="RefSeq" id="XP_031556750.1"/>
    </source>
</evidence>
<dbReference type="PROSITE" id="PS00237">
    <property type="entry name" value="G_PROTEIN_RECEP_F1_1"/>
    <property type="match status" value="1"/>
</dbReference>
<keyword evidence="9 10" id="KW-0807">Transducer</keyword>
<dbReference type="PRINTS" id="PR00237">
    <property type="entry name" value="GPCRRHODOPSN"/>
</dbReference>
<evidence type="ECO:0000259" key="12">
    <source>
        <dbReference type="PROSITE" id="PS50262"/>
    </source>
</evidence>
<keyword evidence="3 10" id="KW-0812">Transmembrane</keyword>
<dbReference type="FunCoup" id="A0A6P8HVT1">
    <property type="interactions" value="389"/>
</dbReference>
<evidence type="ECO:0000256" key="6">
    <source>
        <dbReference type="ARBA" id="ARBA00023136"/>
    </source>
</evidence>
<dbReference type="Proteomes" id="UP000515163">
    <property type="component" value="Unplaced"/>
</dbReference>
<dbReference type="Pfam" id="PF00001">
    <property type="entry name" value="7tm_1"/>
    <property type="match status" value="1"/>
</dbReference>
<feature type="domain" description="G-protein coupled receptors family 1 profile" evidence="12">
    <location>
        <begin position="26"/>
        <end position="277"/>
    </location>
</feature>
<name>A0A6P8HVT1_ACTTE</name>
<keyword evidence="5 10" id="KW-0297">G-protein coupled receptor</keyword>
<keyword evidence="8" id="KW-0325">Glycoprotein</keyword>
<dbReference type="PROSITE" id="PS50262">
    <property type="entry name" value="G_PROTEIN_RECEP_F1_2"/>
    <property type="match status" value="1"/>
</dbReference>
<dbReference type="SUPFAM" id="SSF81321">
    <property type="entry name" value="Family A G protein-coupled receptor-like"/>
    <property type="match status" value="1"/>
</dbReference>
<dbReference type="GO" id="GO:0005886">
    <property type="term" value="C:plasma membrane"/>
    <property type="evidence" value="ECO:0007669"/>
    <property type="project" value="UniProtKB-SubCell"/>
</dbReference>
<dbReference type="Gene3D" id="1.20.1070.10">
    <property type="entry name" value="Rhodopsin 7-helix transmembrane proteins"/>
    <property type="match status" value="1"/>
</dbReference>
<feature type="transmembrane region" description="Helical" evidence="11">
    <location>
        <begin position="217"/>
        <end position="237"/>
    </location>
</feature>
<dbReference type="GO" id="GO:0004930">
    <property type="term" value="F:G protein-coupled receptor activity"/>
    <property type="evidence" value="ECO:0007669"/>
    <property type="project" value="UniProtKB-KW"/>
</dbReference>
<evidence type="ECO:0000256" key="9">
    <source>
        <dbReference type="ARBA" id="ARBA00023224"/>
    </source>
</evidence>
<dbReference type="OrthoDB" id="5957171at2759"/>
<dbReference type="InterPro" id="IPR017452">
    <property type="entry name" value="GPCR_Rhodpsn_7TM"/>
</dbReference>
<dbReference type="InParanoid" id="A0A6P8HVT1"/>
<evidence type="ECO:0000256" key="5">
    <source>
        <dbReference type="ARBA" id="ARBA00023040"/>
    </source>
</evidence>
<proteinExistence type="inferred from homology"/>
<keyword evidence="2" id="KW-1003">Cell membrane</keyword>
<keyword evidence="6 11" id="KW-0472">Membrane</keyword>
<evidence type="ECO:0000256" key="10">
    <source>
        <dbReference type="RuleBase" id="RU000688"/>
    </source>
</evidence>
<evidence type="ECO:0000256" key="11">
    <source>
        <dbReference type="SAM" id="Phobius"/>
    </source>
</evidence>
<sequence length="331" mass="37357">MDSFHCEVLLWNGMVLLVIALVTSLTNGVLLITVFRDPLRCFRNGGSALIACLAVTDFLTGTVTASNAGIFSILNSQGIPSLRIRGVLQEKLVSQFTVRSGILVVTAFTFERFLAVAMPHFYRNYVIIKNVNICALVCCTVGFLASIIELALDKVIFEYISYYGFFISPLILITICYLATYIALRKRLRSSKSTSVMPAASQQQRMREVQQLKRERLLFHTAFFVILGFVFSYSPWFSVVAITTYCPSCTKTRWYFALYRSTIPFLYVNSALNPLLYAWRIPRYRKSVAKMFGNPRIADESTLNTNQLKMPRNSAAILEPQDVVFSSAEPV</sequence>
<feature type="transmembrane region" description="Helical" evidence="11">
    <location>
        <begin position="93"/>
        <end position="114"/>
    </location>
</feature>
<feature type="transmembrane region" description="Helical" evidence="11">
    <location>
        <begin position="12"/>
        <end position="35"/>
    </location>
</feature>
<organism evidence="13 14">
    <name type="scientific">Actinia tenebrosa</name>
    <name type="common">Australian red waratah sea anemone</name>
    <dbReference type="NCBI Taxonomy" id="6105"/>
    <lineage>
        <taxon>Eukaryota</taxon>
        <taxon>Metazoa</taxon>
        <taxon>Cnidaria</taxon>
        <taxon>Anthozoa</taxon>
        <taxon>Hexacorallia</taxon>
        <taxon>Actiniaria</taxon>
        <taxon>Actiniidae</taxon>
        <taxon>Actinia</taxon>
    </lineage>
</organism>
<keyword evidence="7 10" id="KW-0675">Receptor</keyword>
<dbReference type="RefSeq" id="XP_031556750.1">
    <property type="nucleotide sequence ID" value="XM_031700890.1"/>
</dbReference>
<keyword evidence="13" id="KW-1185">Reference proteome</keyword>